<dbReference type="EMBL" id="CABPRJ010000949">
    <property type="protein sequence ID" value="VVC31328.1"/>
    <property type="molecule type" value="Genomic_DNA"/>
</dbReference>
<proteinExistence type="predicted"/>
<sequence>MCKEKNHIVQRNRGGLKISFQNYDDFHININNEEYKEVKKEEQKSEYEEQNKGEKERAIKNENMLQGLVERVNYQRKQNSVGKRPLGRPKLKWEDLVKRDIEVLGGGANWKDLAMNRDAWRIGCKTEWS</sequence>
<evidence type="ECO:0000313" key="2">
    <source>
        <dbReference type="EMBL" id="VVC31328.1"/>
    </source>
</evidence>
<dbReference type="AlphaFoldDB" id="A0A5E4MIP2"/>
<gene>
    <name evidence="2" type="ORF">CINCED_3A010997</name>
</gene>
<name>A0A5E4MIP2_9HEMI</name>
<dbReference type="Proteomes" id="UP000325440">
    <property type="component" value="Unassembled WGS sequence"/>
</dbReference>
<feature type="region of interest" description="Disordered" evidence="1">
    <location>
        <begin position="37"/>
        <end position="60"/>
    </location>
</feature>
<keyword evidence="3" id="KW-1185">Reference proteome</keyword>
<protein>
    <submittedName>
        <fullName evidence="2">Uncharacterized protein</fullName>
    </submittedName>
</protein>
<dbReference type="OrthoDB" id="6626863at2759"/>
<evidence type="ECO:0000256" key="1">
    <source>
        <dbReference type="SAM" id="MobiDB-lite"/>
    </source>
</evidence>
<reference evidence="2 3" key="1">
    <citation type="submission" date="2019-08" db="EMBL/GenBank/DDBJ databases">
        <authorList>
            <person name="Alioto T."/>
            <person name="Alioto T."/>
            <person name="Gomez Garrido J."/>
        </authorList>
    </citation>
    <scope>NUCLEOTIDE SEQUENCE [LARGE SCALE GENOMIC DNA]</scope>
</reference>
<organism evidence="2 3">
    <name type="scientific">Cinara cedri</name>
    <dbReference type="NCBI Taxonomy" id="506608"/>
    <lineage>
        <taxon>Eukaryota</taxon>
        <taxon>Metazoa</taxon>
        <taxon>Ecdysozoa</taxon>
        <taxon>Arthropoda</taxon>
        <taxon>Hexapoda</taxon>
        <taxon>Insecta</taxon>
        <taxon>Pterygota</taxon>
        <taxon>Neoptera</taxon>
        <taxon>Paraneoptera</taxon>
        <taxon>Hemiptera</taxon>
        <taxon>Sternorrhyncha</taxon>
        <taxon>Aphidomorpha</taxon>
        <taxon>Aphidoidea</taxon>
        <taxon>Aphididae</taxon>
        <taxon>Lachninae</taxon>
        <taxon>Cinara</taxon>
    </lineage>
</organism>
<accession>A0A5E4MIP2</accession>
<evidence type="ECO:0000313" key="3">
    <source>
        <dbReference type="Proteomes" id="UP000325440"/>
    </source>
</evidence>